<evidence type="ECO:0000256" key="2">
    <source>
        <dbReference type="SAM" id="Coils"/>
    </source>
</evidence>
<dbReference type="SMART" id="SM00015">
    <property type="entry name" value="IQ"/>
    <property type="match status" value="2"/>
</dbReference>
<evidence type="ECO:0000256" key="1">
    <source>
        <dbReference type="ARBA" id="ARBA00022860"/>
    </source>
</evidence>
<dbReference type="InterPro" id="IPR000048">
    <property type="entry name" value="IQ_motif_EF-hand-BS"/>
</dbReference>
<dbReference type="Gene3D" id="1.20.5.190">
    <property type="match status" value="1"/>
</dbReference>
<feature type="region of interest" description="Disordered" evidence="3">
    <location>
        <begin position="289"/>
        <end position="311"/>
    </location>
</feature>
<evidence type="ECO:0000313" key="4">
    <source>
        <dbReference type="EMBL" id="KAL1567099.1"/>
    </source>
</evidence>
<feature type="region of interest" description="Disordered" evidence="3">
    <location>
        <begin position="21"/>
        <end position="42"/>
    </location>
</feature>
<dbReference type="Proteomes" id="UP001567538">
    <property type="component" value="Unassembled WGS sequence"/>
</dbReference>
<comment type="caution">
    <text evidence="4">The sequence shown here is derived from an EMBL/GenBank/DDBJ whole genome shotgun (WGS) entry which is preliminary data.</text>
</comment>
<feature type="compositionally biased region" description="Basic residues" evidence="3">
    <location>
        <begin position="382"/>
        <end position="393"/>
    </location>
</feature>
<keyword evidence="5" id="KW-1185">Reference proteome</keyword>
<reference evidence="4 5" key="1">
    <citation type="submission" date="2024-06" db="EMBL/GenBank/DDBJ databases">
        <title>A chromosome level genome sequence of Diviner's sage (Salvia divinorum).</title>
        <authorList>
            <person name="Ford S.A."/>
            <person name="Ro D.-K."/>
            <person name="Ness R.W."/>
            <person name="Phillips M.A."/>
        </authorList>
    </citation>
    <scope>NUCLEOTIDE SEQUENCE [LARGE SCALE GENOMIC DNA]</scope>
    <source>
        <strain evidence="4">SAF-2024a</strain>
        <tissue evidence="4">Leaf</tissue>
    </source>
</reference>
<feature type="compositionally biased region" description="Basic and acidic residues" evidence="3">
    <location>
        <begin position="394"/>
        <end position="403"/>
    </location>
</feature>
<feature type="region of interest" description="Disordered" evidence="3">
    <location>
        <begin position="382"/>
        <end position="403"/>
    </location>
</feature>
<organism evidence="4 5">
    <name type="scientific">Salvia divinorum</name>
    <name type="common">Maria pastora</name>
    <name type="synonym">Diviner's sage</name>
    <dbReference type="NCBI Taxonomy" id="28513"/>
    <lineage>
        <taxon>Eukaryota</taxon>
        <taxon>Viridiplantae</taxon>
        <taxon>Streptophyta</taxon>
        <taxon>Embryophyta</taxon>
        <taxon>Tracheophyta</taxon>
        <taxon>Spermatophyta</taxon>
        <taxon>Magnoliopsida</taxon>
        <taxon>eudicotyledons</taxon>
        <taxon>Gunneridae</taxon>
        <taxon>Pentapetalae</taxon>
        <taxon>asterids</taxon>
        <taxon>lamiids</taxon>
        <taxon>Lamiales</taxon>
        <taxon>Lamiaceae</taxon>
        <taxon>Nepetoideae</taxon>
        <taxon>Mentheae</taxon>
        <taxon>Salviinae</taxon>
        <taxon>Salvia</taxon>
        <taxon>Salvia subgen. Calosphace</taxon>
    </lineage>
</organism>
<name>A0ABD1IH67_SALDI</name>
<evidence type="ECO:0000313" key="5">
    <source>
        <dbReference type="Proteomes" id="UP001567538"/>
    </source>
</evidence>
<sequence>MLAVAPNCITRSSLEQMLEALQRRDESDTQTPPDVPPALPRRAIPRSRTLSAKRRLSVAMSSEADTTGERSAFCLKNGKMRGNGFRDAKDREVELGAWCYVAAASDDKRIEESAPHKVGFLKGFRQQICTPEVQKNLDNHQHLQELNGIAVTLQSYVRGEIARKEYSVLFVMKKKVKLDEMVIVQPQSVIRGWLARRHFCLLQKLIGAIHGKVESDMSISEVEKLPPDMLPLVVRELQKRVLMVEETLEQKEKENATFREQLQQYEARLSKMKSTEEMWQQMDLTVAEKSVDREGQQDGGQPPRPYKKTSEGLKHGINELVNWKVSFEVEKHATVGTSIVKLQKLKRVIKAWVKEKKVRLMRDSKTKIHSIGHGEVDVHPKKWWGKKSKRSQNHGRDRLTDIS</sequence>
<keyword evidence="1" id="KW-0112">Calmodulin-binding</keyword>
<dbReference type="PROSITE" id="PS50096">
    <property type="entry name" value="IQ"/>
    <property type="match status" value="2"/>
</dbReference>
<accession>A0ABD1IH67</accession>
<feature type="coiled-coil region" evidence="2">
    <location>
        <begin position="234"/>
        <end position="275"/>
    </location>
</feature>
<dbReference type="AlphaFoldDB" id="A0ABD1IH67"/>
<dbReference type="EMBL" id="JBEAFC010000002">
    <property type="protein sequence ID" value="KAL1567099.1"/>
    <property type="molecule type" value="Genomic_DNA"/>
</dbReference>
<evidence type="ECO:0000256" key="3">
    <source>
        <dbReference type="SAM" id="MobiDB-lite"/>
    </source>
</evidence>
<protein>
    <submittedName>
        <fullName evidence="4">Myosin-2-like</fullName>
    </submittedName>
</protein>
<proteinExistence type="predicted"/>
<dbReference type="GO" id="GO:0005516">
    <property type="term" value="F:calmodulin binding"/>
    <property type="evidence" value="ECO:0007669"/>
    <property type="project" value="UniProtKB-KW"/>
</dbReference>
<keyword evidence="2" id="KW-0175">Coiled coil</keyword>
<dbReference type="Pfam" id="PF00612">
    <property type="entry name" value="IQ"/>
    <property type="match status" value="2"/>
</dbReference>
<gene>
    <name evidence="4" type="ORF">AAHA92_02619</name>
</gene>